<evidence type="ECO:0008006" key="4">
    <source>
        <dbReference type="Google" id="ProtNLM"/>
    </source>
</evidence>
<evidence type="ECO:0000313" key="3">
    <source>
        <dbReference type="Proteomes" id="UP000478417"/>
    </source>
</evidence>
<dbReference type="InterPro" id="IPR012334">
    <property type="entry name" value="Pectin_lyas_fold"/>
</dbReference>
<dbReference type="AlphaFoldDB" id="A0A6B2M0J4"/>
<dbReference type="RefSeq" id="WP_163962585.1">
    <property type="nucleotide sequence ID" value="NZ_JAAGNX010000001.1"/>
</dbReference>
<dbReference type="InterPro" id="IPR006626">
    <property type="entry name" value="PbH1"/>
</dbReference>
<dbReference type="InterPro" id="IPR011050">
    <property type="entry name" value="Pectin_lyase_fold/virulence"/>
</dbReference>
<dbReference type="EMBL" id="JAAGNX010000001">
    <property type="protein sequence ID" value="NDV61547.1"/>
    <property type="molecule type" value="Genomic_DNA"/>
</dbReference>
<reference evidence="2 3" key="1">
    <citation type="submission" date="2020-02" db="EMBL/GenBank/DDBJ databases">
        <title>Albibacoteraceae fam. nov., the first described family within the subdivision 4 Verrucomicrobia.</title>
        <authorList>
            <person name="Xi F."/>
        </authorList>
    </citation>
    <scope>NUCLEOTIDE SEQUENCE [LARGE SCALE GENOMIC DNA]</scope>
    <source>
        <strain evidence="2 3">CK1056</strain>
    </source>
</reference>
<dbReference type="Proteomes" id="UP000478417">
    <property type="component" value="Unassembled WGS sequence"/>
</dbReference>
<evidence type="ECO:0000256" key="1">
    <source>
        <dbReference type="SAM" id="SignalP"/>
    </source>
</evidence>
<feature type="chain" id="PRO_5025535865" description="Right handed beta helix domain-containing protein" evidence="1">
    <location>
        <begin position="37"/>
        <end position="540"/>
    </location>
</feature>
<sequence>MQHPKFSFPFFNPAKKGPVTLVLCLLCFLLASPVSANKLQWAIDQAVKSGQTMIKLPAGRYELAPVNGSHLRFAGLKDVTIDARDVEIVCTETTVAVNILNCKNLRIVGLTVDYDPLPFTQGRIVEIAEDRKSHVIEITDGFPPADKAYVFKHAVYTPEGELRFGNYYRFQLEVLSPKRLRIFGLPSHVDGGEQIGDTVVVGAQHLNGPYIPHAIITKNSVGTVFYEVTLYSSPCFGFFEVASSESVYMNCVIDRREGRMRSLNADAFHSKHAEVGPKIVNCKAMWQSDDCVNICGDYYLVASGKGRKWRLLGNREFHLKPGDPLELVTPEGKRLPDAVVISVEKEGEVSAKDRAFFNALNLNQKVKNSMRAVYSVELDHDVDLPPGSVMASTKRKGNGFAVMNCTFGNVRSRGILIKASEGEISKNLIVNTHMQSIKISPEYHWLESGFSRNLVVKGNRIINPGREAISIKGVGPHPGHENIDVINNSIQTGVFPAVNIQSVRNGKVSSNEIRSMDGTLQTDAIEVKFCENFETNHEIN</sequence>
<comment type="caution">
    <text evidence="2">The sequence shown here is derived from an EMBL/GenBank/DDBJ whole genome shotgun (WGS) entry which is preliminary data.</text>
</comment>
<keyword evidence="3" id="KW-1185">Reference proteome</keyword>
<accession>A0A6B2M0J4</accession>
<evidence type="ECO:0000313" key="2">
    <source>
        <dbReference type="EMBL" id="NDV61547.1"/>
    </source>
</evidence>
<organism evidence="2 3">
    <name type="scientific">Oceanipulchritudo coccoides</name>
    <dbReference type="NCBI Taxonomy" id="2706888"/>
    <lineage>
        <taxon>Bacteria</taxon>
        <taxon>Pseudomonadati</taxon>
        <taxon>Verrucomicrobiota</taxon>
        <taxon>Opitutia</taxon>
        <taxon>Puniceicoccales</taxon>
        <taxon>Oceanipulchritudinaceae</taxon>
        <taxon>Oceanipulchritudo</taxon>
    </lineage>
</organism>
<proteinExistence type="predicted"/>
<dbReference type="Gene3D" id="2.160.20.10">
    <property type="entry name" value="Single-stranded right-handed beta-helix, Pectin lyase-like"/>
    <property type="match status" value="2"/>
</dbReference>
<dbReference type="SMART" id="SM00710">
    <property type="entry name" value="PbH1"/>
    <property type="match status" value="4"/>
</dbReference>
<feature type="signal peptide" evidence="1">
    <location>
        <begin position="1"/>
        <end position="36"/>
    </location>
</feature>
<name>A0A6B2M0J4_9BACT</name>
<keyword evidence="1" id="KW-0732">Signal</keyword>
<dbReference type="SUPFAM" id="SSF51126">
    <property type="entry name" value="Pectin lyase-like"/>
    <property type="match status" value="1"/>
</dbReference>
<gene>
    <name evidence="2" type="ORF">G0Q06_03710</name>
</gene>
<protein>
    <recommendedName>
        <fullName evidence="4">Right handed beta helix domain-containing protein</fullName>
    </recommendedName>
</protein>